<evidence type="ECO:0000313" key="2">
    <source>
        <dbReference type="Proteomes" id="UP000189966"/>
    </source>
</evidence>
<sequence>MLKQLLVIVEYDEKIIVARHYWSIFRYRL</sequence>
<accession>A0A1T5HYF4</accession>
<reference evidence="1 2" key="1">
    <citation type="submission" date="2017-02" db="EMBL/GenBank/DDBJ databases">
        <authorList>
            <person name="Peterson S.W."/>
        </authorList>
    </citation>
    <scope>NUCLEOTIDE SEQUENCE [LARGE SCALE GENOMIC DNA]</scope>
    <source>
        <strain evidence="2">type strain: NCCB 100098</strain>
    </source>
</reference>
<organism evidence="1 2">
    <name type="scientific">Photobacterium piscicola</name>
    <dbReference type="NCBI Taxonomy" id="1378299"/>
    <lineage>
        <taxon>Bacteria</taxon>
        <taxon>Pseudomonadati</taxon>
        <taxon>Pseudomonadota</taxon>
        <taxon>Gammaproteobacteria</taxon>
        <taxon>Vibrionales</taxon>
        <taxon>Vibrionaceae</taxon>
        <taxon>Photobacterium</taxon>
    </lineage>
</organism>
<evidence type="ECO:0000313" key="1">
    <source>
        <dbReference type="EMBL" id="SKC31775.1"/>
    </source>
</evidence>
<gene>
    <name evidence="1" type="ORF">CZ809_01282</name>
</gene>
<dbReference type="EMBL" id="FUZI01000002">
    <property type="protein sequence ID" value="SKC31775.1"/>
    <property type="molecule type" value="Genomic_DNA"/>
</dbReference>
<name>A0A1T5HYF4_9GAMM</name>
<dbReference type="AlphaFoldDB" id="A0A1T5HYF4"/>
<protein>
    <submittedName>
        <fullName evidence="1">Uncharacterized protein</fullName>
    </submittedName>
</protein>
<dbReference type="Proteomes" id="UP000189966">
    <property type="component" value="Unassembled WGS sequence"/>
</dbReference>
<proteinExistence type="predicted"/>